<dbReference type="Proteomes" id="UP000585474">
    <property type="component" value="Unassembled WGS sequence"/>
</dbReference>
<organism evidence="2 3">
    <name type="scientific">Actinidia rufa</name>
    <dbReference type="NCBI Taxonomy" id="165716"/>
    <lineage>
        <taxon>Eukaryota</taxon>
        <taxon>Viridiplantae</taxon>
        <taxon>Streptophyta</taxon>
        <taxon>Embryophyta</taxon>
        <taxon>Tracheophyta</taxon>
        <taxon>Spermatophyta</taxon>
        <taxon>Magnoliopsida</taxon>
        <taxon>eudicotyledons</taxon>
        <taxon>Gunneridae</taxon>
        <taxon>Pentapetalae</taxon>
        <taxon>asterids</taxon>
        <taxon>Ericales</taxon>
        <taxon>Actinidiaceae</taxon>
        <taxon>Actinidia</taxon>
    </lineage>
</organism>
<evidence type="ECO:0000259" key="1">
    <source>
        <dbReference type="Pfam" id="PF20167"/>
    </source>
</evidence>
<gene>
    <name evidence="2" type="ORF">Acr_00g0082390</name>
</gene>
<dbReference type="AlphaFoldDB" id="A0A7J0DUL7"/>
<accession>A0A7J0DUL7</accession>
<reference evidence="3" key="1">
    <citation type="submission" date="2019-07" db="EMBL/GenBank/DDBJ databases">
        <title>De Novo Assembly of kiwifruit Actinidia rufa.</title>
        <authorList>
            <person name="Sugita-Konishi S."/>
            <person name="Sato K."/>
            <person name="Mori E."/>
            <person name="Abe Y."/>
            <person name="Kisaki G."/>
            <person name="Hamano K."/>
            <person name="Suezawa K."/>
            <person name="Otani M."/>
            <person name="Fukuda T."/>
            <person name="Manabe T."/>
            <person name="Gomi K."/>
            <person name="Tabuchi M."/>
            <person name="Akimitsu K."/>
            <person name="Kataoka I."/>
        </authorList>
    </citation>
    <scope>NUCLEOTIDE SEQUENCE [LARGE SCALE GENOMIC DNA]</scope>
    <source>
        <strain evidence="3">cv. Fuchu</strain>
    </source>
</reference>
<comment type="caution">
    <text evidence="2">The sequence shown here is derived from an EMBL/GenBank/DDBJ whole genome shotgun (WGS) entry which is preliminary data.</text>
</comment>
<name>A0A7J0DUL7_9ERIC</name>
<dbReference type="EMBL" id="BJWL01000408">
    <property type="protein sequence ID" value="GFS42896.1"/>
    <property type="molecule type" value="Genomic_DNA"/>
</dbReference>
<dbReference type="InterPro" id="IPR046796">
    <property type="entry name" value="Transposase_32_dom"/>
</dbReference>
<feature type="domain" description="Putative plant transposon protein" evidence="1">
    <location>
        <begin position="70"/>
        <end position="250"/>
    </location>
</feature>
<sequence>MSTIEAGGSGKNSRSKRKENVDYDSSWFTDKVEEKLYNRVWVRNGAMIERELDLVTLENLGIEFLQNFMGRGWISLTMFKVELILTLCQEFMVNIKYKPVTERGKEKLISWVLRKKLKVIPDTFAEVFEIPREKNPEFELLDIRMPNLATISHELLLEGEEWDGEVQCNKTRLKDGYLILFLFSCHSLLPLKRTVSMSVTRASLLWAISTGITIDLLRMMFMSLCAAHTTLDMRSFVPFTGFLTELFKRNYELEDGDEYPHDYVGRGV</sequence>
<evidence type="ECO:0000313" key="2">
    <source>
        <dbReference type="EMBL" id="GFS42896.1"/>
    </source>
</evidence>
<dbReference type="Pfam" id="PF20167">
    <property type="entry name" value="Transposase_32"/>
    <property type="match status" value="1"/>
</dbReference>
<proteinExistence type="predicted"/>
<dbReference type="OrthoDB" id="1559178at2759"/>
<protein>
    <recommendedName>
        <fullName evidence="1">Putative plant transposon protein domain-containing protein</fullName>
    </recommendedName>
</protein>
<evidence type="ECO:0000313" key="3">
    <source>
        <dbReference type="Proteomes" id="UP000585474"/>
    </source>
</evidence>
<keyword evidence="3" id="KW-1185">Reference proteome</keyword>